<evidence type="ECO:0000313" key="2">
    <source>
        <dbReference type="Proteomes" id="UP001177260"/>
    </source>
</evidence>
<name>A0ACC3B2V0_9EURO</name>
<reference evidence="1 2" key="1">
    <citation type="journal article" date="2023" name="ACS Omega">
        <title>Identification of the Neoaspergillic Acid Biosynthesis Gene Cluster by Establishing an In Vitro CRISPR-Ribonucleoprotein Genetic System in Aspergillus melleus.</title>
        <authorList>
            <person name="Yuan B."/>
            <person name="Grau M.F."/>
            <person name="Murata R.M."/>
            <person name="Torok T."/>
            <person name="Venkateswaran K."/>
            <person name="Stajich J.E."/>
            <person name="Wang C.C.C."/>
        </authorList>
    </citation>
    <scope>NUCLEOTIDE SEQUENCE [LARGE SCALE GENOMIC DNA]</scope>
    <source>
        <strain evidence="1 2">IMV 1140</strain>
    </source>
</reference>
<gene>
    <name evidence="1" type="ORF">N8T08_005501</name>
</gene>
<sequence length="1423" mass="156678">MAAAMDEQLPTSTPLRSPRIPIAQLSPTADNLQGSAIHAVVTLLWPYSSSTKSLSLLLAEPDFRLRRSNGQVKVIFHGPVAEDVAKSKLGIGDDVYLDLAGSRLVGNEAAIQTPGKCVAWDVHFDDRVYLEVSRSSAPLSTIKVKPSSSQTNSLDPATTAPTTPPRNNLNKRGITDDAGDSGSWQTPVFTAKSRASFGGLLDSAYDPFTEEDGDWRLVDEPESPGDKDFPVDWTHIFDEDWGEGSGPDGDKETSPERLPEASGDGADQKSPSDVAQAAEREMPTSEVSMEPIKSPRPVEADNPFVHPGSIQKPVLPRQAFGQGFPGFSSHLPTDTPRLHPIPSPGLPIPSPLVTASSSQQSYFMPITDMAQPHTTTASTSLSREIKGPEEETSEHADTRVETETRVASFVEAELETQTTGQDNAALALNSSTTATAVDDEVAKVASTAIDRVLQDRMPPAISAVSTAEKEVGISENGHPEEVEVDKVDEYDHDLNYGEDRVREDSEPHDTPGRHEAEGLEDDTMNENYSDDKHVGEIDMEKVGVIKDETVRDYSEASMEDYDSEEDEVLEDNEHEPIGQSFVAEKARVGHKTGTQEYALNGHSQNPTNKSVDDEKRAYTYGSEDEEDEEDEENEVGEEDDWDEDEEDEDEEEGLYGRYQGDDESESESDMIDDDSPTQHQPAPKNSQPEVIVLDSDSEDEAPPNPRTNDALRTRETTGEQELASSPSLGSERSSREDSDVSENEDWPEDEDHMEPENADDDRLRQEKSKTQPPERVSEELSENESLGAQPLEEDYPEEEMSEDEGQPEDAADLKAETRGSQNGKQLESEWVEDDVEDEEMKDIEELDQQSNESESASQPESESESESEEDEVVLLDQTDYGRRNGQRKNQHLDHDPTEPEQTPVQQGLEQMENTERTALSTGADYTGYSDDGDATYHESYEQHDVIASPLPEQDSLRHDFHTAQTIETHTGAEFPSHAQELAIDPELYNSGPGREEAGDAFQSGKQGERIPETPEAITEPRSKIDYSLVLDGAASPRIPASIISERQGSVSQSQRMETPCSTPVVEVYRQSLPVPAAAESLPTPEPTQERNSQKDGKLPSTHAELPTSQALDEDIVENDSDIEASSVAESREGSHDIEEPLMHRESHTPDVVQSQQADFAFDHDARNALDDVSFTSVDRHYPGLRSNLSYFAPLATLVDHYNALIDTISAVTEVRDVIRASSGKKDYILTLQLTDPSMAGTTHFAQILRPFKAALPSVSEGDAILLRNFKVKSFNRSMMLVSTSTSAWAVFDGQNQTQVEGPPVEYGKEEQTYATDMRQWYQEDGMAMVADAQLQASIERAGREGTPASSVALSDSGSIDSTQRVGERGESSVSNLSSRRNRKSHRRITIHELRDGRRYTEVGSPSGKESIHELRDGTVYANL</sequence>
<comment type="caution">
    <text evidence="1">The sequence shown here is derived from an EMBL/GenBank/DDBJ whole genome shotgun (WGS) entry which is preliminary data.</text>
</comment>
<organism evidence="1 2">
    <name type="scientific">Aspergillus melleus</name>
    <dbReference type="NCBI Taxonomy" id="138277"/>
    <lineage>
        <taxon>Eukaryota</taxon>
        <taxon>Fungi</taxon>
        <taxon>Dikarya</taxon>
        <taxon>Ascomycota</taxon>
        <taxon>Pezizomycotina</taxon>
        <taxon>Eurotiomycetes</taxon>
        <taxon>Eurotiomycetidae</taxon>
        <taxon>Eurotiales</taxon>
        <taxon>Aspergillaceae</taxon>
        <taxon>Aspergillus</taxon>
        <taxon>Aspergillus subgen. Circumdati</taxon>
    </lineage>
</organism>
<protein>
    <submittedName>
        <fullName evidence="1">Uncharacterized protein</fullName>
    </submittedName>
</protein>
<evidence type="ECO:0000313" key="1">
    <source>
        <dbReference type="EMBL" id="KAK1144349.1"/>
    </source>
</evidence>
<keyword evidence="2" id="KW-1185">Reference proteome</keyword>
<accession>A0ACC3B2V0</accession>
<dbReference type="Proteomes" id="UP001177260">
    <property type="component" value="Unassembled WGS sequence"/>
</dbReference>
<dbReference type="EMBL" id="JAOPJF010000031">
    <property type="protein sequence ID" value="KAK1144349.1"/>
    <property type="molecule type" value="Genomic_DNA"/>
</dbReference>
<proteinExistence type="predicted"/>